<dbReference type="AlphaFoldDB" id="A0A1W2BS20"/>
<sequence>MKEWMWAMIAIISLTLINCKKTDENLNLTSTEKYKDSIPRYDSLNWANEFEFASTNLIDKANKYGLLDRFYKEFWLHKNVSGGFLVAQNGKILYEGYSGFSDIGTKKELTSETPLHIASITKVMTGLAILKLVENKKLKLNDKVDEYLKGFPYEDVTIQDLMSHRSGLPNYLHLSEDKKYWDKTKMMTNEDVLNVLINSKPEAMAKAGKKFYYNNTNFVLLALIIEKVTGMKYAEAMDYMIFKPLGMTNTFVFDFKKDSAKVSKSYEYNGKEWAYDHLDATYGDKNIYSTPRDLLKMDIAMYSDKFLPKKLKEEAWKGYSYESKGVKNYGLGIRLMEWDNGNKILYHNGWWHGNNSTYVRDYQNQTVIIALGNRRNRTIYSTFRLVSLFGDYPFQSALETGSSGSTGAEDSLNQLQKEIDSTKQKSINDNLKKNKQEIDSLKQKKKVLKKK</sequence>
<protein>
    <submittedName>
        <fullName evidence="5">CubicO group peptidase, beta-lactamase class C family</fullName>
    </submittedName>
</protein>
<accession>A0A1W2BS20</accession>
<dbReference type="InterPro" id="IPR012338">
    <property type="entry name" value="Beta-lactam/transpept-like"/>
</dbReference>
<evidence type="ECO:0000313" key="6">
    <source>
        <dbReference type="Proteomes" id="UP000192393"/>
    </source>
</evidence>
<feature type="compositionally biased region" description="Polar residues" evidence="3">
    <location>
        <begin position="401"/>
        <end position="416"/>
    </location>
</feature>
<dbReference type="Pfam" id="PF00144">
    <property type="entry name" value="Beta-lactamase"/>
    <property type="match status" value="1"/>
</dbReference>
<comment type="subcellular location">
    <subcellularLocation>
        <location evidence="1">Membrane</location>
    </subcellularLocation>
</comment>
<dbReference type="InterPro" id="IPR050491">
    <property type="entry name" value="AmpC-like"/>
</dbReference>
<evidence type="ECO:0000256" key="3">
    <source>
        <dbReference type="SAM" id="MobiDB-lite"/>
    </source>
</evidence>
<proteinExistence type="predicted"/>
<evidence type="ECO:0000313" key="5">
    <source>
        <dbReference type="EMBL" id="SMC75777.1"/>
    </source>
</evidence>
<evidence type="ECO:0000259" key="4">
    <source>
        <dbReference type="Pfam" id="PF00144"/>
    </source>
</evidence>
<feature type="domain" description="Beta-lactamase-related" evidence="4">
    <location>
        <begin position="68"/>
        <end position="376"/>
    </location>
</feature>
<organism evidence="5 6">
    <name type="scientific">Moheibacter sediminis</name>
    <dbReference type="NCBI Taxonomy" id="1434700"/>
    <lineage>
        <taxon>Bacteria</taxon>
        <taxon>Pseudomonadati</taxon>
        <taxon>Bacteroidota</taxon>
        <taxon>Flavobacteriia</taxon>
        <taxon>Flavobacteriales</taxon>
        <taxon>Weeksellaceae</taxon>
        <taxon>Moheibacter</taxon>
    </lineage>
</organism>
<evidence type="ECO:0000256" key="1">
    <source>
        <dbReference type="ARBA" id="ARBA00004370"/>
    </source>
</evidence>
<dbReference type="InterPro" id="IPR001466">
    <property type="entry name" value="Beta-lactam-related"/>
</dbReference>
<feature type="region of interest" description="Disordered" evidence="3">
    <location>
        <begin position="401"/>
        <end position="435"/>
    </location>
</feature>
<keyword evidence="2" id="KW-0472">Membrane</keyword>
<dbReference type="RefSeq" id="WP_084017773.1">
    <property type="nucleotide sequence ID" value="NZ_FWXS01000007.1"/>
</dbReference>
<keyword evidence="6" id="KW-1185">Reference proteome</keyword>
<dbReference type="SUPFAM" id="SSF56601">
    <property type="entry name" value="beta-lactamase/transpeptidase-like"/>
    <property type="match status" value="1"/>
</dbReference>
<dbReference type="STRING" id="1434700.SAMN06296427_10791"/>
<dbReference type="EMBL" id="FWXS01000007">
    <property type="protein sequence ID" value="SMC75777.1"/>
    <property type="molecule type" value="Genomic_DNA"/>
</dbReference>
<dbReference type="Gene3D" id="3.40.710.10">
    <property type="entry name" value="DD-peptidase/beta-lactamase superfamily"/>
    <property type="match status" value="1"/>
</dbReference>
<gene>
    <name evidence="5" type="ORF">SAMN06296427_10791</name>
</gene>
<dbReference type="Proteomes" id="UP000192393">
    <property type="component" value="Unassembled WGS sequence"/>
</dbReference>
<dbReference type="GO" id="GO:0016020">
    <property type="term" value="C:membrane"/>
    <property type="evidence" value="ECO:0007669"/>
    <property type="project" value="UniProtKB-SubCell"/>
</dbReference>
<reference evidence="5 6" key="1">
    <citation type="submission" date="2017-04" db="EMBL/GenBank/DDBJ databases">
        <authorList>
            <person name="Afonso C.L."/>
            <person name="Miller P.J."/>
            <person name="Scott M.A."/>
            <person name="Spackman E."/>
            <person name="Goraichik I."/>
            <person name="Dimitrov K.M."/>
            <person name="Suarez D.L."/>
            <person name="Swayne D.E."/>
        </authorList>
    </citation>
    <scope>NUCLEOTIDE SEQUENCE [LARGE SCALE GENOMIC DNA]</scope>
    <source>
        <strain evidence="5 6">CGMCC 1.12708</strain>
    </source>
</reference>
<dbReference type="OrthoDB" id="9793489at2"/>
<dbReference type="PANTHER" id="PTHR46825">
    <property type="entry name" value="D-ALANYL-D-ALANINE-CARBOXYPEPTIDASE/ENDOPEPTIDASE AMPH"/>
    <property type="match status" value="1"/>
</dbReference>
<name>A0A1W2BS20_9FLAO</name>
<dbReference type="PANTHER" id="PTHR46825:SF11">
    <property type="entry name" value="PENICILLIN-BINDING PROTEIN 4"/>
    <property type="match status" value="1"/>
</dbReference>
<evidence type="ECO:0000256" key="2">
    <source>
        <dbReference type="ARBA" id="ARBA00023136"/>
    </source>
</evidence>